<organism evidence="8 9">
    <name type="scientific">Companilactobacillus huachuanensis</name>
    <dbReference type="NCBI Taxonomy" id="2559914"/>
    <lineage>
        <taxon>Bacteria</taxon>
        <taxon>Bacillati</taxon>
        <taxon>Bacillota</taxon>
        <taxon>Bacilli</taxon>
        <taxon>Lactobacillales</taxon>
        <taxon>Lactobacillaceae</taxon>
        <taxon>Companilactobacillus</taxon>
    </lineage>
</organism>
<feature type="domain" description="HTH araC/xylS-type" evidence="7">
    <location>
        <begin position="165"/>
        <end position="263"/>
    </location>
</feature>
<dbReference type="InterPro" id="IPR018062">
    <property type="entry name" value="HTH_AraC-typ_CS"/>
</dbReference>
<dbReference type="PRINTS" id="PR00032">
    <property type="entry name" value="HTHARAC"/>
</dbReference>
<keyword evidence="3" id="KW-0805">Transcription regulation</keyword>
<comment type="caution">
    <text evidence="8">The sequence shown here is derived from an EMBL/GenBank/DDBJ whole genome shotgun (WGS) entry which is preliminary data.</text>
</comment>
<keyword evidence="4" id="KW-0238">DNA-binding</keyword>
<comment type="similarity">
    <text evidence="1">Belongs to the glycosyl hydrolase 39 family.</text>
</comment>
<dbReference type="SUPFAM" id="SSF51445">
    <property type="entry name" value="(Trans)glycosidases"/>
    <property type="match status" value="1"/>
</dbReference>
<sequence length="790" mass="92937">MVKVGCNNEDFSLESEILYNSGYQYNDSVRLLYCLDGTSTVRIDNKDYFLQKGMPLIVNEGRYYSVNSHDGALLVSVCFNPQIFNESIGTDLYFLWIDPNGTNDNNVVVLKSLLNELIFYDLQVEGKNDFFKFSIFYKLMDFLVKNYLYKMDKGKSYSNGDVRTQQIRTYIRKNYMRRLTLTQLSEELFISEGYLSRFFKKQLGNGFLRYLNSVRLYHTVNDLINTDMGITDISMKNGFNSISGFNQLFKKEYGLSPKEYRNKYRNKNESDKNKKLIKNKTFLFLKQHSDDIPKITKSTHEVKIDSRKYTNFRKNWQSIINMGNAMSLLQERVQKSAKRLHEDLGFKYLRIWNIFESVDVDENTDNVNFDKLDTVIDFILENDMKPFIVLGPKPRILTVNLSNKPLNYQTNEEMLSKEGDSWFSVLSKWVDHIRFRYGNRAISSWLFEIWKPNKWDKIYENDYLDEWYINWMKTTIKVLKSSINAAKIGGCEFVMYEGQTTDEIKRIVSVWKEIQFEPDFISISDYPYEIDGISTRMNQLQYFIENARDTFERFYPDIDIYVTEWNLTVSNRNVLNDTTFKGAYMIQNITNELESAEETAYWMGSDIYSEYSDSSEILYGASGIITKNDIKKPSFYAFEFLNKLLNKKLYSDNNSFVSTDGMDSFTILLNCSKPFNNYYYLNKGNVSRDDYDKIFLDVEPTEIKIQLDNVNNGIYEIRKQTVDQNHGNILGLWKMLNYSSHLTLDDENYLKNMSIPELQVTRKDVNDNVINVEETIEANTFMLISLSYLK</sequence>
<evidence type="ECO:0000256" key="6">
    <source>
        <dbReference type="ARBA" id="ARBA00023295"/>
    </source>
</evidence>
<dbReference type="Gene3D" id="3.20.20.80">
    <property type="entry name" value="Glycosidases"/>
    <property type="match status" value="1"/>
</dbReference>
<dbReference type="SMART" id="SM00342">
    <property type="entry name" value="HTH_ARAC"/>
    <property type="match status" value="1"/>
</dbReference>
<evidence type="ECO:0000256" key="4">
    <source>
        <dbReference type="ARBA" id="ARBA00023125"/>
    </source>
</evidence>
<dbReference type="Gene3D" id="1.10.10.60">
    <property type="entry name" value="Homeodomain-like"/>
    <property type="match status" value="2"/>
</dbReference>
<dbReference type="RefSeq" id="WP_137612017.1">
    <property type="nucleotide sequence ID" value="NZ_BJDF01000017.1"/>
</dbReference>
<accession>A0ABW1RQK6</accession>
<evidence type="ECO:0000313" key="9">
    <source>
        <dbReference type="Proteomes" id="UP001596288"/>
    </source>
</evidence>
<dbReference type="Pfam" id="PF12833">
    <property type="entry name" value="HTH_18"/>
    <property type="match status" value="1"/>
</dbReference>
<dbReference type="InterPro" id="IPR009057">
    <property type="entry name" value="Homeodomain-like_sf"/>
</dbReference>
<dbReference type="SUPFAM" id="SSF46689">
    <property type="entry name" value="Homeodomain-like"/>
    <property type="match status" value="2"/>
</dbReference>
<name>A0ABW1RQK6_9LACO</name>
<dbReference type="EMBL" id="JBHSSF010000041">
    <property type="protein sequence ID" value="MFC6177708.1"/>
    <property type="molecule type" value="Genomic_DNA"/>
</dbReference>
<dbReference type="PROSITE" id="PS01124">
    <property type="entry name" value="HTH_ARAC_FAMILY_2"/>
    <property type="match status" value="1"/>
</dbReference>
<reference evidence="9" key="1">
    <citation type="journal article" date="2019" name="Int. J. Syst. Evol. Microbiol.">
        <title>The Global Catalogue of Microorganisms (GCM) 10K type strain sequencing project: providing services to taxonomists for standard genome sequencing and annotation.</title>
        <authorList>
            <consortium name="The Broad Institute Genomics Platform"/>
            <consortium name="The Broad Institute Genome Sequencing Center for Infectious Disease"/>
            <person name="Wu L."/>
            <person name="Ma J."/>
        </authorList>
    </citation>
    <scope>NUCLEOTIDE SEQUENCE [LARGE SCALE GENOMIC DNA]</scope>
    <source>
        <strain evidence="9">CCM 8927</strain>
    </source>
</reference>
<protein>
    <submittedName>
        <fullName evidence="8">Helix-turn-helix domain-containing protein</fullName>
    </submittedName>
</protein>
<dbReference type="Proteomes" id="UP001596288">
    <property type="component" value="Unassembled WGS sequence"/>
</dbReference>
<evidence type="ECO:0000256" key="3">
    <source>
        <dbReference type="ARBA" id="ARBA00023015"/>
    </source>
</evidence>
<dbReference type="InterPro" id="IPR020449">
    <property type="entry name" value="Tscrpt_reg_AraC-type_HTH"/>
</dbReference>
<dbReference type="PANTHER" id="PTHR43280">
    <property type="entry name" value="ARAC-FAMILY TRANSCRIPTIONAL REGULATOR"/>
    <property type="match status" value="1"/>
</dbReference>
<dbReference type="PANTHER" id="PTHR43280:SF2">
    <property type="entry name" value="HTH-TYPE TRANSCRIPTIONAL REGULATOR EXSA"/>
    <property type="match status" value="1"/>
</dbReference>
<gene>
    <name evidence="8" type="ORF">ACFQAV_12900</name>
</gene>
<keyword evidence="9" id="KW-1185">Reference proteome</keyword>
<dbReference type="SUPFAM" id="SSF51011">
    <property type="entry name" value="Glycosyl hydrolase domain"/>
    <property type="match status" value="1"/>
</dbReference>
<dbReference type="InterPro" id="IPR018060">
    <property type="entry name" value="HTH_AraC"/>
</dbReference>
<keyword evidence="6" id="KW-0326">Glycosidase</keyword>
<evidence type="ECO:0000256" key="2">
    <source>
        <dbReference type="ARBA" id="ARBA00022801"/>
    </source>
</evidence>
<evidence type="ECO:0000256" key="5">
    <source>
        <dbReference type="ARBA" id="ARBA00023163"/>
    </source>
</evidence>
<dbReference type="Pfam" id="PF01229">
    <property type="entry name" value="Glyco_hydro_39"/>
    <property type="match status" value="1"/>
</dbReference>
<evidence type="ECO:0000259" key="7">
    <source>
        <dbReference type="PROSITE" id="PS01124"/>
    </source>
</evidence>
<dbReference type="Gene3D" id="2.60.40.1500">
    <property type="entry name" value="Glycosyl hydrolase domain, family 39"/>
    <property type="match status" value="1"/>
</dbReference>
<dbReference type="InterPro" id="IPR049166">
    <property type="entry name" value="GH39_cat"/>
</dbReference>
<evidence type="ECO:0000313" key="8">
    <source>
        <dbReference type="EMBL" id="MFC6177708.1"/>
    </source>
</evidence>
<keyword evidence="2" id="KW-0378">Hydrolase</keyword>
<keyword evidence="5" id="KW-0804">Transcription</keyword>
<proteinExistence type="inferred from homology"/>
<evidence type="ECO:0000256" key="1">
    <source>
        <dbReference type="ARBA" id="ARBA00008875"/>
    </source>
</evidence>
<dbReference type="InterPro" id="IPR017853">
    <property type="entry name" value="GH"/>
</dbReference>
<dbReference type="PROSITE" id="PS00041">
    <property type="entry name" value="HTH_ARAC_FAMILY_1"/>
    <property type="match status" value="1"/>
</dbReference>